<sequence length="328" mass="34287">MNVRHSLRIWLGAALCAGGAVSPAAFAQTEYPTRPISIVSPFAAGGTSDLVARLIAPKLSATLGKPVIVENRAGAAGNIGASFVARAKPDGHTLLLGNNVLVTNPATQPVPYDAERDFAPIALLGAIPIALAVHPSIPANTVADLVKIVKASPSRTFGYSSCGAGTAQHLAGEMLKNQANIPLVHIAYKGCSLAVVDGISGQVPIMFNAISNLMPYAQSGQIKILAVASSARFSGDKQVQTMAEAGFTNFDAEVWFGLLAPAGTPPDVVARLQTAVTDAMNAPDVKAKLDSLYFETRVRDGAFFKTYLVDDLNKWKAVVKEAKIEVAP</sequence>
<proteinExistence type="inferred from homology"/>
<dbReference type="PIRSF" id="PIRSF017082">
    <property type="entry name" value="YflP"/>
    <property type="match status" value="1"/>
</dbReference>
<keyword evidence="2" id="KW-0732">Signal</keyword>
<feature type="signal peptide" evidence="2">
    <location>
        <begin position="1"/>
        <end position="27"/>
    </location>
</feature>
<dbReference type="Proteomes" id="UP000542125">
    <property type="component" value="Unassembled WGS sequence"/>
</dbReference>
<dbReference type="Pfam" id="PF03401">
    <property type="entry name" value="TctC"/>
    <property type="match status" value="1"/>
</dbReference>
<evidence type="ECO:0000256" key="2">
    <source>
        <dbReference type="SAM" id="SignalP"/>
    </source>
</evidence>
<dbReference type="EMBL" id="JACBYR010000001">
    <property type="protein sequence ID" value="NYE82353.1"/>
    <property type="molecule type" value="Genomic_DNA"/>
</dbReference>
<dbReference type="PANTHER" id="PTHR42928">
    <property type="entry name" value="TRICARBOXYLATE-BINDING PROTEIN"/>
    <property type="match status" value="1"/>
</dbReference>
<dbReference type="CDD" id="cd13578">
    <property type="entry name" value="PBP2_Bug27"/>
    <property type="match status" value="1"/>
</dbReference>
<dbReference type="SUPFAM" id="SSF53850">
    <property type="entry name" value="Periplasmic binding protein-like II"/>
    <property type="match status" value="1"/>
</dbReference>
<dbReference type="Gene3D" id="3.40.190.10">
    <property type="entry name" value="Periplasmic binding protein-like II"/>
    <property type="match status" value="1"/>
</dbReference>
<name>A0A7Y9ISX8_9BURK</name>
<keyword evidence="4" id="KW-1185">Reference proteome</keyword>
<comment type="similarity">
    <text evidence="1">Belongs to the UPF0065 (bug) family.</text>
</comment>
<evidence type="ECO:0000313" key="3">
    <source>
        <dbReference type="EMBL" id="NYE82353.1"/>
    </source>
</evidence>
<dbReference type="PANTHER" id="PTHR42928:SF5">
    <property type="entry name" value="BLR1237 PROTEIN"/>
    <property type="match status" value="1"/>
</dbReference>
<gene>
    <name evidence="3" type="ORF">FHW18_001624</name>
</gene>
<comment type="caution">
    <text evidence="3">The sequence shown here is derived from an EMBL/GenBank/DDBJ whole genome shotgun (WGS) entry which is preliminary data.</text>
</comment>
<dbReference type="Gene3D" id="3.40.190.150">
    <property type="entry name" value="Bordetella uptake gene, domain 1"/>
    <property type="match status" value="1"/>
</dbReference>
<dbReference type="RefSeq" id="WP_179585172.1">
    <property type="nucleotide sequence ID" value="NZ_JACBYR010000001.1"/>
</dbReference>
<organism evidence="3 4">
    <name type="scientific">Pigmentiphaga litoralis</name>
    <dbReference type="NCBI Taxonomy" id="516702"/>
    <lineage>
        <taxon>Bacteria</taxon>
        <taxon>Pseudomonadati</taxon>
        <taxon>Pseudomonadota</taxon>
        <taxon>Betaproteobacteria</taxon>
        <taxon>Burkholderiales</taxon>
        <taxon>Alcaligenaceae</taxon>
        <taxon>Pigmentiphaga</taxon>
    </lineage>
</organism>
<protein>
    <submittedName>
        <fullName evidence="3">Tripartite-type tricarboxylate transporter receptor subunit TctC</fullName>
    </submittedName>
</protein>
<accession>A0A7Y9ISX8</accession>
<dbReference type="InterPro" id="IPR005064">
    <property type="entry name" value="BUG"/>
</dbReference>
<dbReference type="InterPro" id="IPR042100">
    <property type="entry name" value="Bug_dom1"/>
</dbReference>
<feature type="chain" id="PRO_5031419805" evidence="2">
    <location>
        <begin position="28"/>
        <end position="328"/>
    </location>
</feature>
<evidence type="ECO:0000313" key="4">
    <source>
        <dbReference type="Proteomes" id="UP000542125"/>
    </source>
</evidence>
<dbReference type="AlphaFoldDB" id="A0A7Y9ISX8"/>
<reference evidence="3 4" key="1">
    <citation type="submission" date="2020-07" db="EMBL/GenBank/DDBJ databases">
        <title>Genomic Encyclopedia of Type Strains, Phase IV (KMG-V): Genome sequencing to study the core and pangenomes of soil and plant-associated prokaryotes.</title>
        <authorList>
            <person name="Whitman W."/>
        </authorList>
    </citation>
    <scope>NUCLEOTIDE SEQUENCE [LARGE SCALE GENOMIC DNA]</scope>
    <source>
        <strain evidence="3 4">SAS40</strain>
    </source>
</reference>
<keyword evidence="3" id="KW-0675">Receptor</keyword>
<evidence type="ECO:0000256" key="1">
    <source>
        <dbReference type="ARBA" id="ARBA00006987"/>
    </source>
</evidence>